<dbReference type="AlphaFoldDB" id="A0A0E9PL41"/>
<evidence type="ECO:0000313" key="1">
    <source>
        <dbReference type="EMBL" id="JAH04558.1"/>
    </source>
</evidence>
<reference evidence="1" key="2">
    <citation type="journal article" date="2015" name="Fish Shellfish Immunol.">
        <title>Early steps in the European eel (Anguilla anguilla)-Vibrio vulnificus interaction in the gills: Role of the RtxA13 toxin.</title>
        <authorList>
            <person name="Callol A."/>
            <person name="Pajuelo D."/>
            <person name="Ebbesson L."/>
            <person name="Teles M."/>
            <person name="MacKenzie S."/>
            <person name="Amaro C."/>
        </authorList>
    </citation>
    <scope>NUCLEOTIDE SEQUENCE</scope>
</reference>
<dbReference type="EMBL" id="GBXM01104019">
    <property type="protein sequence ID" value="JAH04558.1"/>
    <property type="molecule type" value="Transcribed_RNA"/>
</dbReference>
<reference evidence="1" key="1">
    <citation type="submission" date="2014-11" db="EMBL/GenBank/DDBJ databases">
        <authorList>
            <person name="Amaro Gonzalez C."/>
        </authorList>
    </citation>
    <scope>NUCLEOTIDE SEQUENCE</scope>
</reference>
<protein>
    <submittedName>
        <fullName evidence="1">Uncharacterized protein</fullName>
    </submittedName>
</protein>
<proteinExistence type="predicted"/>
<name>A0A0E9PL41_ANGAN</name>
<sequence length="69" mass="7550">MKVLAVTCLPVFPKTYTHGCNSLLNNIASHSAYYKNQVCAWSNSLHISMCESISKVFSKKNVDPASTVA</sequence>
<accession>A0A0E9PL41</accession>
<organism evidence="1">
    <name type="scientific">Anguilla anguilla</name>
    <name type="common">European freshwater eel</name>
    <name type="synonym">Muraena anguilla</name>
    <dbReference type="NCBI Taxonomy" id="7936"/>
    <lineage>
        <taxon>Eukaryota</taxon>
        <taxon>Metazoa</taxon>
        <taxon>Chordata</taxon>
        <taxon>Craniata</taxon>
        <taxon>Vertebrata</taxon>
        <taxon>Euteleostomi</taxon>
        <taxon>Actinopterygii</taxon>
        <taxon>Neopterygii</taxon>
        <taxon>Teleostei</taxon>
        <taxon>Anguilliformes</taxon>
        <taxon>Anguillidae</taxon>
        <taxon>Anguilla</taxon>
    </lineage>
</organism>